<dbReference type="InterPro" id="IPR006626">
    <property type="entry name" value="PbH1"/>
</dbReference>
<dbReference type="GeneID" id="71856371"/>
<dbReference type="PANTHER" id="PTHR46182">
    <property type="entry name" value="FI19480P1"/>
    <property type="match status" value="1"/>
</dbReference>
<dbReference type="InterPro" id="IPR000601">
    <property type="entry name" value="PKD_dom"/>
</dbReference>
<reference evidence="4 5" key="1">
    <citation type="journal article" date="2014" name="Int. J. Syst. Evol. Microbiol.">
        <title>Complete genome sequence of Corynebacterium casei LMG S-19264T (=DSM 44701T), isolated from a smear-ripened cheese.</title>
        <authorList>
            <consortium name="US DOE Joint Genome Institute (JGI-PGF)"/>
            <person name="Walter F."/>
            <person name="Albersmeier A."/>
            <person name="Kalinowski J."/>
            <person name="Ruckert C."/>
        </authorList>
    </citation>
    <scope>NUCLEOTIDE SEQUENCE [LARGE SCALE GENOMIC DNA]</scope>
    <source>
        <strain evidence="4 5">IBRC-M 10912</strain>
    </source>
</reference>
<dbReference type="Pfam" id="PF13229">
    <property type="entry name" value="Beta_helix"/>
    <property type="match status" value="2"/>
</dbReference>
<feature type="region of interest" description="Disordered" evidence="1">
    <location>
        <begin position="1398"/>
        <end position="1428"/>
    </location>
</feature>
<accession>A0ABD5P1S7</accession>
<dbReference type="InterPro" id="IPR029865">
    <property type="entry name" value="KIAA0319-like"/>
</dbReference>
<keyword evidence="2" id="KW-1133">Transmembrane helix</keyword>
<feature type="compositionally biased region" description="Acidic residues" evidence="1">
    <location>
        <begin position="1536"/>
        <end position="1547"/>
    </location>
</feature>
<dbReference type="InterPro" id="IPR026453">
    <property type="entry name" value="PGF_pre_PGF"/>
</dbReference>
<name>A0ABD5P1S7_9EURY</name>
<keyword evidence="2" id="KW-0472">Membrane</keyword>
<keyword evidence="2" id="KW-0812">Transmembrane</keyword>
<feature type="domain" description="PKD" evidence="3">
    <location>
        <begin position="578"/>
        <end position="658"/>
    </location>
</feature>
<dbReference type="PANTHER" id="PTHR46182:SF2">
    <property type="entry name" value="FI19480P1"/>
    <property type="match status" value="1"/>
</dbReference>
<feature type="domain" description="PKD" evidence="3">
    <location>
        <begin position="663"/>
        <end position="744"/>
    </location>
</feature>
<dbReference type="InterPro" id="IPR039448">
    <property type="entry name" value="Beta_helix"/>
</dbReference>
<comment type="caution">
    <text evidence="4">The sequence shown here is derived from an EMBL/GenBank/DDBJ whole genome shotgun (WGS) entry which is preliminary data.</text>
</comment>
<dbReference type="InterPro" id="IPR035986">
    <property type="entry name" value="PKD_dom_sf"/>
</dbReference>
<feature type="region of interest" description="Disordered" evidence="1">
    <location>
        <begin position="1519"/>
        <end position="1561"/>
    </location>
</feature>
<dbReference type="Proteomes" id="UP001595821">
    <property type="component" value="Unassembled WGS sequence"/>
</dbReference>
<dbReference type="SMART" id="SM00089">
    <property type="entry name" value="PKD"/>
    <property type="match status" value="2"/>
</dbReference>
<dbReference type="Gene3D" id="2.60.40.10">
    <property type="entry name" value="Immunoglobulins"/>
    <property type="match status" value="3"/>
</dbReference>
<dbReference type="RefSeq" id="WP_246975478.1">
    <property type="nucleotide sequence ID" value="NZ_CP095398.1"/>
</dbReference>
<dbReference type="EMBL" id="JBHSDJ010000116">
    <property type="protein sequence ID" value="MFC4248152.1"/>
    <property type="molecule type" value="Genomic_DNA"/>
</dbReference>
<dbReference type="InterPro" id="IPR013783">
    <property type="entry name" value="Ig-like_fold"/>
</dbReference>
<dbReference type="SUPFAM" id="SSF49299">
    <property type="entry name" value="PKD domain"/>
    <property type="match status" value="2"/>
</dbReference>
<protein>
    <submittedName>
        <fullName evidence="4">PKD domain-containing protein</fullName>
    </submittedName>
</protein>
<dbReference type="SMART" id="SM00710">
    <property type="entry name" value="PbH1"/>
    <property type="match status" value="13"/>
</dbReference>
<proteinExistence type="predicted"/>
<dbReference type="CDD" id="cd00146">
    <property type="entry name" value="PKD"/>
    <property type="match status" value="2"/>
</dbReference>
<dbReference type="PROSITE" id="PS50093">
    <property type="entry name" value="PKD"/>
    <property type="match status" value="2"/>
</dbReference>
<feature type="region of interest" description="Disordered" evidence="1">
    <location>
        <begin position="1240"/>
        <end position="1284"/>
    </location>
</feature>
<feature type="compositionally biased region" description="Low complexity" evidence="1">
    <location>
        <begin position="1311"/>
        <end position="1329"/>
    </location>
</feature>
<dbReference type="InterPro" id="IPR011050">
    <property type="entry name" value="Pectin_lyase_fold/virulence"/>
</dbReference>
<evidence type="ECO:0000313" key="5">
    <source>
        <dbReference type="Proteomes" id="UP001595821"/>
    </source>
</evidence>
<evidence type="ECO:0000256" key="1">
    <source>
        <dbReference type="SAM" id="MobiDB-lite"/>
    </source>
</evidence>
<dbReference type="Gene3D" id="2.60.120.260">
    <property type="entry name" value="Galactose-binding domain-like"/>
    <property type="match status" value="2"/>
</dbReference>
<feature type="compositionally biased region" description="Low complexity" evidence="1">
    <location>
        <begin position="15"/>
        <end position="25"/>
    </location>
</feature>
<evidence type="ECO:0000256" key="2">
    <source>
        <dbReference type="SAM" id="Phobius"/>
    </source>
</evidence>
<sequence>MSTLAAGTVVLSAVSAADSSSTVQADEGPNLLTNPGCDADDGSGSPPDGWNLVSTNVQCTDPTTVGGPPAPDGSDAFTDFSQDDNDAIVEQSVDVTGGAEYNLSGEVGKDSGTTDYAQIEVEFLDSGGSTLSGGVSKEVHPAADTYESFETSTVAPSNAATAIVRITLVDIDGTSYSDAYLNEVEFREVTSGVTAFPVSGVETGVEQTLDPSWTLHDDDYAEQDDDLGSEPADLVSFGGGDLAGDATEHDAGANVSLAGGHLQVNADGSFELTNPTQTGTFTFDYRIEDSSSSDEASVEITVDDNTLHNSGCEETDTDSNPMGWAVTTGSMTCLDLDEDDDTSHSSIDATSFAADFGGDAEAEQTVYVVPGKEYALEGYYGTDAGDDYGEVELEYMDENGDVIAGEGVTLSDLQSDSTTEFDQFSGSAVAPSGARQATIRLSMAHVDGGTYAGVYFDDLSFKPDPVPDAKDVGGLSIALDDTLAASVFDDHGNGTDYLGEPQGEVVSFGAGDLGGNVTTHAAGEVVTLAGGNLTVASNGSLELSGPTEPGTYTFEYRLKNEAGSDDATVTVTVEDTTPPTADAGADQTVDEDTALTFDGSGSTDNEAIDSYEWEFGDGTEATGPTPTHTYADPGTYTVTLTVTDTAGNSDTDTLNVTVRDVTPPTADAGGDRIVKSGQQLDFDGSGSTDNVDVTGYEWDFDDGATDTGETVTHTFDEAGTYDVSLTVEDDAGNTDTDTATVTVTEKVPIDTCTTIDSPGAHELVGDLESDETCIEITASDVHLDGKGYTVTSTASENEDSGILVDGSAGELSNVTVENVTLVDWDGGNDSAQTDGNIDGFGQGIALDNVSESLVSNVNATGAFVGVYLNEADDVTVADSTFDGSDDGIGLRETTDSTIQNTTVTYAGRNGIEADGVTNAHIANNTVEGSNRGGIVLLGDSDSVTVDRNTVTHSDGSAIEIDVDGTPSVPFEITDNELNATGSTSSAIYARPNGRANVTGNTVVAGGSGIYVQAGGSVVEGNDVRNSAYFGVSLGGADGSVVVANEISDTGSHGIRISDSDGTAVRGNEITDATDYGVNIINSNAVTLTNDTIGSTDADSLAVDDGSDVTVTNLTLSSATVSFDATDVMVDDEPSPPAGPASYQNASAFFDVTGNGSLTAAELGYDESAIEIDENALRLWRHDGSEWHTIDSDVNASRGVLTAHEIDKPSTLGAFGSGVDSIDARETTATASVSGELEVAATDDAGDPLEGVSVEVTDDGGLGGLSTGDTEATDENGTATFTVDEGDAGEYDVGFAWVADSTLNDTATVTVSNPPSDDSPSDDTSSSSPSRNDDDTDEDEVDVETHDDGSVSATISASASDPVSVDLGNFLSDEESETRYERVNLTFDEDTNVTFSARSTSLEELPKDTFPLDGDGSSEDSTDNASESDRAISYVEFTVSSGGVDASDRISSATVEFEVNTDTLDERGVDAGDVALHRYDADAGEWSELDTAVLSEGEQTVTYESTTPGFAMFAVGTVERQSPADESPSNGSTGEQTSDETGDEETEGQNDRDGTDNQDEGVPGFGISIALLALAVIAFLANRKHR</sequence>
<feature type="region of interest" description="Disordered" evidence="1">
    <location>
        <begin position="15"/>
        <end position="46"/>
    </location>
</feature>
<organism evidence="4 5">
    <name type="scientific">Natribaculum luteum</name>
    <dbReference type="NCBI Taxonomy" id="1586232"/>
    <lineage>
        <taxon>Archaea</taxon>
        <taxon>Methanobacteriati</taxon>
        <taxon>Methanobacteriota</taxon>
        <taxon>Stenosarchaea group</taxon>
        <taxon>Halobacteria</taxon>
        <taxon>Halobacteriales</taxon>
        <taxon>Natrialbaceae</taxon>
        <taxon>Natribaculum</taxon>
    </lineage>
</organism>
<feature type="region of interest" description="Disordered" evidence="1">
    <location>
        <begin position="1306"/>
        <end position="1366"/>
    </location>
</feature>
<evidence type="ECO:0000259" key="3">
    <source>
        <dbReference type="PROSITE" id="PS50093"/>
    </source>
</evidence>
<dbReference type="NCBIfam" id="TIGR04213">
    <property type="entry name" value="PGF_pre_PGF"/>
    <property type="match status" value="1"/>
</dbReference>
<feature type="compositionally biased region" description="Polar residues" evidence="1">
    <location>
        <begin position="1350"/>
        <end position="1360"/>
    </location>
</feature>
<feature type="transmembrane region" description="Helical" evidence="2">
    <location>
        <begin position="1561"/>
        <end position="1580"/>
    </location>
</feature>
<dbReference type="InterPro" id="IPR022409">
    <property type="entry name" value="PKD/Chitinase_dom"/>
</dbReference>
<dbReference type="Gene3D" id="2.160.20.10">
    <property type="entry name" value="Single-stranded right-handed beta-helix, Pectin lyase-like"/>
    <property type="match status" value="2"/>
</dbReference>
<dbReference type="InterPro" id="IPR012334">
    <property type="entry name" value="Pectin_lyas_fold"/>
</dbReference>
<evidence type="ECO:0000313" key="4">
    <source>
        <dbReference type="EMBL" id="MFC4248152.1"/>
    </source>
</evidence>
<dbReference type="SUPFAM" id="SSF51126">
    <property type="entry name" value="Pectin lyase-like"/>
    <property type="match status" value="2"/>
</dbReference>
<dbReference type="Pfam" id="PF18911">
    <property type="entry name" value="PKD_4"/>
    <property type="match status" value="2"/>
</dbReference>
<gene>
    <name evidence="4" type="ORF">ACFOZ7_14615</name>
</gene>